<dbReference type="EMBL" id="QJPJ01000006">
    <property type="protein sequence ID" value="PXZ39384.1"/>
    <property type="molecule type" value="Genomic_DNA"/>
</dbReference>
<dbReference type="AlphaFoldDB" id="A0AAE5TKL4"/>
<evidence type="ECO:0000313" key="3">
    <source>
        <dbReference type="EMBL" id="MEE6042590.1"/>
    </source>
</evidence>
<comment type="caution">
    <text evidence="4">The sequence shown here is derived from an EMBL/GenBank/DDBJ whole genome shotgun (WGS) entry which is preliminary data.</text>
</comment>
<dbReference type="Gene3D" id="2.40.10.200">
    <property type="entry name" value="STY4665 C-terminal domain-like"/>
    <property type="match status" value="1"/>
</dbReference>
<dbReference type="NCBIfam" id="TIGR03760">
    <property type="entry name" value="ICE_TraI_Pfluor"/>
    <property type="match status" value="1"/>
</dbReference>
<dbReference type="Gene3D" id="1.10.3210.40">
    <property type="match status" value="1"/>
</dbReference>
<reference evidence="3" key="3">
    <citation type="submission" date="2022-05" db="EMBL/GenBank/DDBJ databases">
        <authorList>
            <person name="Chen Y."/>
            <person name="Zhu J."/>
            <person name="Zhu K."/>
        </authorList>
    </citation>
    <scope>NUCLEOTIDE SEQUENCE</scope>
    <source>
        <strain evidence="3">AV25</strain>
    </source>
</reference>
<dbReference type="InterPro" id="IPR036390">
    <property type="entry name" value="WH_DNA-bd_sf"/>
</dbReference>
<evidence type="ECO:0000259" key="1">
    <source>
        <dbReference type="Pfam" id="PF07514"/>
    </source>
</evidence>
<dbReference type="Pfam" id="PF07515">
    <property type="entry name" value="TraI_2_C"/>
    <property type="match status" value="1"/>
</dbReference>
<proteinExistence type="predicted"/>
<accession>A0AAE5TKL4</accession>
<dbReference type="Proteomes" id="UP001347884">
    <property type="component" value="Unassembled WGS sequence"/>
</dbReference>
<feature type="domain" description="Putative conjugal transfer nickase/helicase TraI C-terminal" evidence="2">
    <location>
        <begin position="519"/>
        <end position="639"/>
    </location>
</feature>
<dbReference type="SUPFAM" id="SSF109604">
    <property type="entry name" value="HD-domain/PDEase-like"/>
    <property type="match status" value="1"/>
</dbReference>
<dbReference type="InterPro" id="IPR011119">
    <property type="entry name" value="Unchr_helicase_relaxase_TraI"/>
</dbReference>
<organism evidence="4 5">
    <name type="scientific">Avibacterium paragallinarum</name>
    <name type="common">Haemophilus gallinarum</name>
    <dbReference type="NCBI Taxonomy" id="728"/>
    <lineage>
        <taxon>Bacteria</taxon>
        <taxon>Pseudomonadati</taxon>
        <taxon>Pseudomonadota</taxon>
        <taxon>Gammaproteobacteria</taxon>
        <taxon>Pasteurellales</taxon>
        <taxon>Pasteurellaceae</taxon>
        <taxon>Avibacterium</taxon>
    </lineage>
</organism>
<reference evidence="3 6" key="2">
    <citation type="journal article" date="2022" name="Front. Microbiol.">
        <title>Commensal bacteria contribute to the growth of multidrug-resistant Avibacterium paragallinarum in chickens.</title>
        <authorList>
            <person name="Zhu J."/>
            <person name="Chen Y."/>
            <person name="Wu Y."/>
            <person name="Wang Y."/>
            <person name="Zhu K."/>
        </authorList>
    </citation>
    <scope>NUCLEOTIDE SEQUENCE [LARGE SCALE GENOMIC DNA]</scope>
    <source>
        <strain evidence="3 6">AV25</strain>
    </source>
</reference>
<name>A0AAE5TKL4_AVIPA</name>
<evidence type="ECO:0000313" key="6">
    <source>
        <dbReference type="Proteomes" id="UP001347884"/>
    </source>
</evidence>
<keyword evidence="6" id="KW-1185">Reference proteome</keyword>
<dbReference type="NCBIfam" id="NF041494">
    <property type="entry name" value="MobH"/>
    <property type="match status" value="1"/>
</dbReference>
<protein>
    <submittedName>
        <fullName evidence="4">Relaxase</fullName>
    </submittedName>
    <submittedName>
        <fullName evidence="3">TraI domain-containing protein</fullName>
    </submittedName>
</protein>
<dbReference type="InterPro" id="IPR036388">
    <property type="entry name" value="WH-like_DNA-bd_sf"/>
</dbReference>
<evidence type="ECO:0000313" key="4">
    <source>
        <dbReference type="EMBL" id="PXZ39384.1"/>
    </source>
</evidence>
<sequence length="642" mass="73198">MFNSLIQRFKSKSNILKVTKEDSRTLSNPNIGGWITPHSAQELLNTELRQRYLGVLWQQVSMTREMFEHLYQKPIERYAEMVQLLPASESHHHAHLGGMLDHGLEVISFAAKLRQNYVLPLNAAPEEQAKQKDAWTAAVIYLALVHDIGKSIVDIEMQLQDGKRWFAWNGVPTLPYKFKYIKKRDYELHPVLGGFIANQLIPKEIFDWLAAYPEVFSALMYAMAGHYDKASVLAEIVQKADQNSVALAFGGDITKLVQKPVISFAKQLVLALRYLVSQKFKISAKGPGDGWLTEEGLWLMSKTTADQIRAYLIGQGISVPNDNRKLFDEMQAHQVIESTSEGTAIWYCQLNADAGWKPKDKFSLLRIKPEVIWDNVDDRPELFAGTIRVVEKENESEENISDTVNEVQNTVPINKKENRELTPNLQEENTALQSFNLSQNPEAVVENRDNNSVDFLLNMFSDNNEQQVANISSADTEAGTITILKSEPENLNTHIDVEENAIPDPLTSPINDDSHFKSEGQKFVDWLKDKLLNNKLTFNDRTAKVHIVNDCLFIVSPSSFELYLQEKGEAYNEECVNNLQYEFQALGLHRKRIIKDDTTNFWRCKVIGPKKASFLSGYLIPNTRLFFGEKILINNRHLLLEE</sequence>
<dbReference type="Pfam" id="PF07514">
    <property type="entry name" value="TraI_2"/>
    <property type="match status" value="1"/>
</dbReference>
<evidence type="ECO:0000313" key="5">
    <source>
        <dbReference type="Proteomes" id="UP000247594"/>
    </source>
</evidence>
<dbReference type="SUPFAM" id="SSF46785">
    <property type="entry name" value="Winged helix' DNA-binding domain"/>
    <property type="match status" value="1"/>
</dbReference>
<dbReference type="InterPro" id="IPR011093">
    <property type="entry name" value="TraI_2_C"/>
</dbReference>
<dbReference type="Proteomes" id="UP000247594">
    <property type="component" value="Unassembled WGS sequence"/>
</dbReference>
<dbReference type="RefSeq" id="WP_065189291.1">
    <property type="nucleotide sequence ID" value="NZ_CP081939.1"/>
</dbReference>
<dbReference type="EMBL" id="JAMDKF010000041">
    <property type="protein sequence ID" value="MEE6042590.1"/>
    <property type="molecule type" value="Genomic_DNA"/>
</dbReference>
<reference evidence="4 5" key="1">
    <citation type="submission" date="2018-06" db="EMBL/GenBank/DDBJ databases">
        <authorList>
            <person name="Teymurazov M."/>
            <person name="Kislichkina A."/>
            <person name="Abaymova A."/>
            <person name="Mukhina T."/>
            <person name="Mayskaya N."/>
            <person name="Svetoch E."/>
            <person name="Bogun A."/>
        </authorList>
    </citation>
    <scope>NUCLEOTIDE SEQUENCE [LARGE SCALE GENOMIC DNA]</scope>
    <source>
        <strain evidence="4 5">SCPM-O-B-8406</strain>
    </source>
</reference>
<evidence type="ECO:0000259" key="2">
    <source>
        <dbReference type="Pfam" id="PF07515"/>
    </source>
</evidence>
<dbReference type="InterPro" id="IPR022391">
    <property type="entry name" value="ICE_relaxase_PFGI-1"/>
</dbReference>
<dbReference type="Gene3D" id="1.10.10.10">
    <property type="entry name" value="Winged helix-like DNA-binding domain superfamily/Winged helix DNA-binding domain"/>
    <property type="match status" value="1"/>
</dbReference>
<gene>
    <name evidence="4" type="ORF">DM482_05420</name>
    <name evidence="3" type="ORF">M5S13_12030</name>
</gene>
<feature type="domain" description="Uncharacterised" evidence="1">
    <location>
        <begin position="35"/>
        <end position="345"/>
    </location>
</feature>